<evidence type="ECO:0000259" key="1">
    <source>
        <dbReference type="Pfam" id="PF13952"/>
    </source>
</evidence>
<protein>
    <recommendedName>
        <fullName evidence="1">DUF4216 domain-containing protein</fullName>
    </recommendedName>
</protein>
<feature type="domain" description="DUF4216" evidence="1">
    <location>
        <begin position="100"/>
        <end position="144"/>
    </location>
</feature>
<reference evidence="2 3" key="1">
    <citation type="submission" date="2022-01" db="EMBL/GenBank/DDBJ databases">
        <authorList>
            <person name="Xiong W."/>
            <person name="Schranz E."/>
        </authorList>
    </citation>
    <scope>NUCLEOTIDE SEQUENCE [LARGE SCALE GENOMIC DNA]</scope>
</reference>
<gene>
    <name evidence="2" type="ORF">LVIROSA_LOCUS924</name>
</gene>
<keyword evidence="3" id="KW-1185">Reference proteome</keyword>
<name>A0AAU9LKH2_9ASTR</name>
<accession>A0AAU9LKH2</accession>
<dbReference type="EMBL" id="CAKMRJ010000001">
    <property type="protein sequence ID" value="CAH1412938.1"/>
    <property type="molecule type" value="Genomic_DNA"/>
</dbReference>
<sequence>MTTNPNESVSDLKDKFFAEWFEDRVMNKTPDGSAKHLEVIAEKPSRHAHFHNGYFVNGYKFHTQQYGEGRVTNNFGVCVRGETYNDEQESDYYGILQEILELIDVKTNSRLQTDDPFCLASQAEQVFYTAYPSMANETKDKWAVIKTKPRGVFEVTEAEMEVEEIFKDEERFESPVTVTRAERLCLASTINTYEQPTPKYENSKPLSNN</sequence>
<proteinExistence type="predicted"/>
<dbReference type="AlphaFoldDB" id="A0AAU9LKH2"/>
<evidence type="ECO:0000313" key="2">
    <source>
        <dbReference type="EMBL" id="CAH1412938.1"/>
    </source>
</evidence>
<dbReference type="InterPro" id="IPR025312">
    <property type="entry name" value="DUF4216"/>
</dbReference>
<dbReference type="PANTHER" id="PTHR48258">
    <property type="entry name" value="DUF4218 DOMAIN-CONTAINING PROTEIN-RELATED"/>
    <property type="match status" value="1"/>
</dbReference>
<organism evidence="2 3">
    <name type="scientific">Lactuca virosa</name>
    <dbReference type="NCBI Taxonomy" id="75947"/>
    <lineage>
        <taxon>Eukaryota</taxon>
        <taxon>Viridiplantae</taxon>
        <taxon>Streptophyta</taxon>
        <taxon>Embryophyta</taxon>
        <taxon>Tracheophyta</taxon>
        <taxon>Spermatophyta</taxon>
        <taxon>Magnoliopsida</taxon>
        <taxon>eudicotyledons</taxon>
        <taxon>Gunneridae</taxon>
        <taxon>Pentapetalae</taxon>
        <taxon>asterids</taxon>
        <taxon>campanulids</taxon>
        <taxon>Asterales</taxon>
        <taxon>Asteraceae</taxon>
        <taxon>Cichorioideae</taxon>
        <taxon>Cichorieae</taxon>
        <taxon>Lactucinae</taxon>
        <taxon>Lactuca</taxon>
    </lineage>
</organism>
<comment type="caution">
    <text evidence="2">The sequence shown here is derived from an EMBL/GenBank/DDBJ whole genome shotgun (WGS) entry which is preliminary data.</text>
</comment>
<dbReference type="Pfam" id="PF13952">
    <property type="entry name" value="DUF4216"/>
    <property type="match status" value="1"/>
</dbReference>
<dbReference type="Proteomes" id="UP001157418">
    <property type="component" value="Unassembled WGS sequence"/>
</dbReference>
<evidence type="ECO:0000313" key="3">
    <source>
        <dbReference type="Proteomes" id="UP001157418"/>
    </source>
</evidence>
<dbReference type="PANTHER" id="PTHR48258:SF4">
    <property type="entry name" value="DUF4216 DOMAIN-CONTAINING PROTEIN"/>
    <property type="match status" value="1"/>
</dbReference>